<protein>
    <recommendedName>
        <fullName evidence="1">TnsA endonuclease N-terminal domain-containing protein</fullName>
    </recommendedName>
</protein>
<organism evidence="2 3">
    <name type="scientific">Paenibacillus ferrarius</name>
    <dbReference type="NCBI Taxonomy" id="1469647"/>
    <lineage>
        <taxon>Bacteria</taxon>
        <taxon>Bacillati</taxon>
        <taxon>Bacillota</taxon>
        <taxon>Bacilli</taxon>
        <taxon>Bacillales</taxon>
        <taxon>Paenibacillaceae</taxon>
        <taxon>Paenibacillus</taxon>
    </lineage>
</organism>
<dbReference type="Proteomes" id="UP000190626">
    <property type="component" value="Unassembled WGS sequence"/>
</dbReference>
<proteinExistence type="predicted"/>
<dbReference type="Pfam" id="PF08722">
    <property type="entry name" value="Tn7_TnsA-like_N"/>
    <property type="match status" value="1"/>
</dbReference>
<comment type="caution">
    <text evidence="2">The sequence shown here is derived from an EMBL/GenBank/DDBJ whole genome shotgun (WGS) entry which is preliminary data.</text>
</comment>
<dbReference type="InterPro" id="IPR014833">
    <property type="entry name" value="TnsA_N"/>
</dbReference>
<sequence>MYTTPLIKSRTGRYGNNHWIVYSTRIEREVNLFSDLEFDHWVMVEADPTVETFCEQPDKAEIEGEDGSSVFDLWIKNKDGKEIYIEIKYEKDLADEHVIKQIGLQKRWCELHGKEHQVRTENDIRSNEIYLENLKDIIPYLQNNSTIVEIDRHKVISQLKGGKKAVKELFQLLNISLPRLYEAVACLICAGEIKANIDKEYFGLETEVWVDEA</sequence>
<keyword evidence="3" id="KW-1185">Reference proteome</keyword>
<dbReference type="Gene3D" id="3.40.1350.10">
    <property type="match status" value="1"/>
</dbReference>
<dbReference type="STRING" id="1469647.BC351_14910"/>
<dbReference type="GO" id="GO:0003676">
    <property type="term" value="F:nucleic acid binding"/>
    <property type="evidence" value="ECO:0007669"/>
    <property type="project" value="InterPro"/>
</dbReference>
<accession>A0A1V4HRH4</accession>
<evidence type="ECO:0000313" key="2">
    <source>
        <dbReference type="EMBL" id="OPH61230.1"/>
    </source>
</evidence>
<gene>
    <name evidence="2" type="ORF">BC351_14910</name>
</gene>
<feature type="domain" description="TnsA endonuclease N-terminal" evidence="1">
    <location>
        <begin position="47"/>
        <end position="121"/>
    </location>
</feature>
<name>A0A1V4HRH4_9BACL</name>
<evidence type="ECO:0000313" key="3">
    <source>
        <dbReference type="Proteomes" id="UP000190626"/>
    </source>
</evidence>
<evidence type="ECO:0000259" key="1">
    <source>
        <dbReference type="Pfam" id="PF08722"/>
    </source>
</evidence>
<dbReference type="InterPro" id="IPR011856">
    <property type="entry name" value="tRNA_endonuc-like_dom_sf"/>
</dbReference>
<dbReference type="AlphaFoldDB" id="A0A1V4HRH4"/>
<dbReference type="EMBL" id="MBTG01000002">
    <property type="protein sequence ID" value="OPH61230.1"/>
    <property type="molecule type" value="Genomic_DNA"/>
</dbReference>
<reference evidence="3" key="1">
    <citation type="submission" date="2016-07" db="EMBL/GenBank/DDBJ databases">
        <authorList>
            <person name="Florea S."/>
            <person name="Webb J.S."/>
            <person name="Jaromczyk J."/>
            <person name="Schardl C.L."/>
        </authorList>
    </citation>
    <scope>NUCLEOTIDE SEQUENCE [LARGE SCALE GENOMIC DNA]</scope>
    <source>
        <strain evidence="3">CY1</strain>
    </source>
</reference>
<dbReference type="RefSeq" id="WP_079409236.1">
    <property type="nucleotide sequence ID" value="NZ_MBTG01000002.1"/>
</dbReference>
<dbReference type="OrthoDB" id="1778922at2"/>